<dbReference type="PANTHER" id="PTHR10652">
    <property type="entry name" value="ADENYLYL CYCLASE-ASSOCIATED PROTEIN"/>
    <property type="match status" value="1"/>
</dbReference>
<comment type="caution">
    <text evidence="4">The sequence shown here is derived from an EMBL/GenBank/DDBJ whole genome shotgun (WGS) entry which is preliminary data.</text>
</comment>
<gene>
    <name evidence="4" type="ORF">CUNI_LOCUS18239</name>
</gene>
<reference evidence="4" key="1">
    <citation type="submission" date="2021-04" db="EMBL/GenBank/DDBJ databases">
        <authorList>
            <consortium name="Molecular Ecology Group"/>
        </authorList>
    </citation>
    <scope>NUCLEOTIDE SEQUENCE</scope>
</reference>
<dbReference type="EMBL" id="CAJHNH020005557">
    <property type="protein sequence ID" value="CAG5132681.1"/>
    <property type="molecule type" value="Genomic_DNA"/>
</dbReference>
<dbReference type="Gene3D" id="1.25.40.330">
    <property type="entry name" value="Adenylate cyclase-associated CAP, N-terminal domain"/>
    <property type="match status" value="1"/>
</dbReference>
<dbReference type="Pfam" id="PF21938">
    <property type="entry name" value="CAP_N"/>
    <property type="match status" value="1"/>
</dbReference>
<proteinExistence type="inferred from homology"/>
<feature type="compositionally biased region" description="Basic and acidic residues" evidence="2">
    <location>
        <begin position="9"/>
        <end position="18"/>
    </location>
</feature>
<evidence type="ECO:0000313" key="5">
    <source>
        <dbReference type="Proteomes" id="UP000678393"/>
    </source>
</evidence>
<dbReference type="AlphaFoldDB" id="A0A8S4A2L8"/>
<name>A0A8S4A2L8_9EUPU</name>
<feature type="compositionally biased region" description="Low complexity" evidence="2">
    <location>
        <begin position="113"/>
        <end position="128"/>
    </location>
</feature>
<evidence type="ECO:0000256" key="1">
    <source>
        <dbReference type="ARBA" id="ARBA00007659"/>
    </source>
</evidence>
<dbReference type="PANTHER" id="PTHR10652:SF0">
    <property type="entry name" value="ADENYLYL CYCLASE-ASSOCIATED PROTEIN"/>
    <property type="match status" value="1"/>
</dbReference>
<feature type="domain" description="CAP N-terminal" evidence="3">
    <location>
        <begin position="267"/>
        <end position="425"/>
    </location>
</feature>
<dbReference type="InterPro" id="IPR001837">
    <property type="entry name" value="Adenylate_cyclase-assoc_CAP"/>
</dbReference>
<comment type="similarity">
    <text evidence="1">Belongs to the CAP family.</text>
</comment>
<sequence length="430" mass="45678">MFCCCAEEANTHSAEEAHQNPNKTTPANTQSRNGAVSTPSQASGGGATVGSQAKAAVTQQPTVQSSSAASKGHLETQKDLPTSGPAARKSEEQKSAAVEVSDIKVKVKESESSNKVPSEPVGQSGGQVVSAGKTVSSLSAEGQNFGSKEPKKVDPKAFISNMPNIEQLKSVNSELDKLDKAIGEAEAKSNWEAKSSINKLANQLKALTSQVLKASAVSGNMSDSNLQAVVSRLEAVASRLEAVVSRTGGGQSAAGDSDAVSPYVVAYDDILSGPLAKFLSLSSDIGGDVKIQAGLVKEAFDAQRSFLVIASKSKQPDQNTFVELLKPSATKLQAVQDFRENNRKSDYFNHLSAISESIAALGWVTITPAPGPYVKEMSDAGTFYTNRVLKDYREKDPKHVEWSRSWLATLTELQAYIKQFHTTGLSWNPQ</sequence>
<dbReference type="Pfam" id="PF01213">
    <property type="entry name" value="CAP_N-CM"/>
    <property type="match status" value="1"/>
</dbReference>
<dbReference type="OrthoDB" id="6152448at2759"/>
<dbReference type="Proteomes" id="UP000678393">
    <property type="component" value="Unassembled WGS sequence"/>
</dbReference>
<keyword evidence="5" id="KW-1185">Reference proteome</keyword>
<dbReference type="InterPro" id="IPR053950">
    <property type="entry name" value="CAP_N"/>
</dbReference>
<protein>
    <recommendedName>
        <fullName evidence="3">CAP N-terminal domain-containing protein</fullName>
    </recommendedName>
</protein>
<feature type="compositionally biased region" description="Polar residues" evidence="2">
    <location>
        <begin position="19"/>
        <end position="42"/>
    </location>
</feature>
<dbReference type="GO" id="GO:0000902">
    <property type="term" value="P:cell morphogenesis"/>
    <property type="evidence" value="ECO:0007669"/>
    <property type="project" value="TreeGrafter"/>
</dbReference>
<dbReference type="InterPro" id="IPR036222">
    <property type="entry name" value="CAP_N_sf"/>
</dbReference>
<dbReference type="SUPFAM" id="SSF101278">
    <property type="entry name" value="N-terminal domain of adenylylcyclase associated protein, CAP"/>
    <property type="match status" value="1"/>
</dbReference>
<dbReference type="GO" id="GO:0007015">
    <property type="term" value="P:actin filament organization"/>
    <property type="evidence" value="ECO:0007669"/>
    <property type="project" value="TreeGrafter"/>
</dbReference>
<dbReference type="InterPro" id="IPR018106">
    <property type="entry name" value="CAP_CS_N"/>
</dbReference>
<dbReference type="FunFam" id="1.25.40.330:FF:000001">
    <property type="entry name" value="Adenylyl cyclase-associated protein"/>
    <property type="match status" value="1"/>
</dbReference>
<dbReference type="InterPro" id="IPR013992">
    <property type="entry name" value="Adenylate_cyclase-assoc_CAP_N"/>
</dbReference>
<feature type="compositionally biased region" description="Polar residues" evidence="2">
    <location>
        <begin position="57"/>
        <end position="69"/>
    </location>
</feature>
<evidence type="ECO:0000259" key="3">
    <source>
        <dbReference type="Pfam" id="PF21938"/>
    </source>
</evidence>
<evidence type="ECO:0000256" key="2">
    <source>
        <dbReference type="SAM" id="MobiDB-lite"/>
    </source>
</evidence>
<accession>A0A8S4A2L8</accession>
<dbReference type="GO" id="GO:0019933">
    <property type="term" value="P:cAMP-mediated signaling"/>
    <property type="evidence" value="ECO:0007669"/>
    <property type="project" value="TreeGrafter"/>
</dbReference>
<feature type="non-terminal residue" evidence="4">
    <location>
        <position position="430"/>
    </location>
</feature>
<organism evidence="4 5">
    <name type="scientific">Candidula unifasciata</name>
    <dbReference type="NCBI Taxonomy" id="100452"/>
    <lineage>
        <taxon>Eukaryota</taxon>
        <taxon>Metazoa</taxon>
        <taxon>Spiralia</taxon>
        <taxon>Lophotrochozoa</taxon>
        <taxon>Mollusca</taxon>
        <taxon>Gastropoda</taxon>
        <taxon>Heterobranchia</taxon>
        <taxon>Euthyneura</taxon>
        <taxon>Panpulmonata</taxon>
        <taxon>Eupulmonata</taxon>
        <taxon>Stylommatophora</taxon>
        <taxon>Helicina</taxon>
        <taxon>Helicoidea</taxon>
        <taxon>Geomitridae</taxon>
        <taxon>Candidula</taxon>
    </lineage>
</organism>
<dbReference type="GO" id="GO:0003779">
    <property type="term" value="F:actin binding"/>
    <property type="evidence" value="ECO:0007669"/>
    <property type="project" value="InterPro"/>
</dbReference>
<feature type="compositionally biased region" description="Basic and acidic residues" evidence="2">
    <location>
        <begin position="101"/>
        <end position="112"/>
    </location>
</feature>
<dbReference type="PROSITE" id="PS01088">
    <property type="entry name" value="CAP_1"/>
    <property type="match status" value="1"/>
</dbReference>
<evidence type="ECO:0000313" key="4">
    <source>
        <dbReference type="EMBL" id="CAG5132681.1"/>
    </source>
</evidence>
<dbReference type="GO" id="GO:0005737">
    <property type="term" value="C:cytoplasm"/>
    <property type="evidence" value="ECO:0007669"/>
    <property type="project" value="TreeGrafter"/>
</dbReference>
<feature type="region of interest" description="Disordered" evidence="2">
    <location>
        <begin position="8"/>
        <end position="128"/>
    </location>
</feature>
<dbReference type="GO" id="GO:0008179">
    <property type="term" value="F:adenylate cyclase binding"/>
    <property type="evidence" value="ECO:0007669"/>
    <property type="project" value="TreeGrafter"/>
</dbReference>